<dbReference type="Pfam" id="PF00588">
    <property type="entry name" value="SpoU_methylase"/>
    <property type="match status" value="1"/>
</dbReference>
<dbReference type="PANTHER" id="PTHR46429:SF1">
    <property type="entry name" value="23S RRNA (GUANOSINE-2'-O-)-METHYLTRANSFERASE RLMB"/>
    <property type="match status" value="1"/>
</dbReference>
<dbReference type="Gene3D" id="3.40.1280.10">
    <property type="match status" value="1"/>
</dbReference>
<protein>
    <submittedName>
        <fullName evidence="4">TrmH family RNA methyltransferase</fullName>
    </submittedName>
</protein>
<sequence>MQLTHTHHTPASHNKEIIIVCDHVSGPANAGSIFRLADAFGVQEIIFCGNAPDVTSSRLRKTARNTERTVRFRESENIATTLINLREQGFSTIALEIDSTSIPIAEVHIANMSKISLVIGAESTGVTPEALEQCAVIAHIPMHGINSSMNVAQAAGIALYELTR</sequence>
<evidence type="ECO:0000256" key="1">
    <source>
        <dbReference type="ARBA" id="ARBA00022603"/>
    </source>
</evidence>
<feature type="domain" description="tRNA/rRNA methyltransferase SpoU type" evidence="3">
    <location>
        <begin position="17"/>
        <end position="160"/>
    </location>
</feature>
<dbReference type="InterPro" id="IPR029028">
    <property type="entry name" value="Alpha/beta_knot_MTases"/>
</dbReference>
<gene>
    <name evidence="4" type="ORF">ACFO5T_13535</name>
</gene>
<dbReference type="SUPFAM" id="SSF75217">
    <property type="entry name" value="alpha/beta knot"/>
    <property type="match status" value="1"/>
</dbReference>
<organism evidence="4 5">
    <name type="scientific">Dokdonia genika</name>
    <dbReference type="NCBI Taxonomy" id="308113"/>
    <lineage>
        <taxon>Bacteria</taxon>
        <taxon>Pseudomonadati</taxon>
        <taxon>Bacteroidota</taxon>
        <taxon>Flavobacteriia</taxon>
        <taxon>Flavobacteriales</taxon>
        <taxon>Flavobacteriaceae</taxon>
        <taxon>Dokdonia</taxon>
    </lineage>
</organism>
<proteinExistence type="predicted"/>
<evidence type="ECO:0000313" key="5">
    <source>
        <dbReference type="Proteomes" id="UP001595878"/>
    </source>
</evidence>
<evidence type="ECO:0000313" key="4">
    <source>
        <dbReference type="EMBL" id="MFC4691456.1"/>
    </source>
</evidence>
<dbReference type="GO" id="GO:0032259">
    <property type="term" value="P:methylation"/>
    <property type="evidence" value="ECO:0007669"/>
    <property type="project" value="UniProtKB-KW"/>
</dbReference>
<dbReference type="EMBL" id="JBHSHB010000024">
    <property type="protein sequence ID" value="MFC4691456.1"/>
    <property type="molecule type" value="Genomic_DNA"/>
</dbReference>
<keyword evidence="2" id="KW-0808">Transferase</keyword>
<evidence type="ECO:0000256" key="2">
    <source>
        <dbReference type="ARBA" id="ARBA00022679"/>
    </source>
</evidence>
<evidence type="ECO:0000259" key="3">
    <source>
        <dbReference type="Pfam" id="PF00588"/>
    </source>
</evidence>
<comment type="caution">
    <text evidence="4">The sequence shown here is derived from an EMBL/GenBank/DDBJ whole genome shotgun (WGS) entry which is preliminary data.</text>
</comment>
<dbReference type="InterPro" id="IPR004441">
    <property type="entry name" value="rRNA_MeTrfase_TrmH"/>
</dbReference>
<dbReference type="GO" id="GO:0008168">
    <property type="term" value="F:methyltransferase activity"/>
    <property type="evidence" value="ECO:0007669"/>
    <property type="project" value="UniProtKB-KW"/>
</dbReference>
<dbReference type="InterPro" id="IPR029026">
    <property type="entry name" value="tRNA_m1G_MTases_N"/>
</dbReference>
<accession>A0ABV9LCR0</accession>
<dbReference type="RefSeq" id="WP_380035375.1">
    <property type="nucleotide sequence ID" value="NZ_JBHSHB010000024.1"/>
</dbReference>
<dbReference type="PANTHER" id="PTHR46429">
    <property type="entry name" value="23S RRNA (GUANOSINE-2'-O-)-METHYLTRANSFERASE RLMB"/>
    <property type="match status" value="1"/>
</dbReference>
<reference evidence="5" key="1">
    <citation type="journal article" date="2019" name="Int. J. Syst. Evol. Microbiol.">
        <title>The Global Catalogue of Microorganisms (GCM) 10K type strain sequencing project: providing services to taxonomists for standard genome sequencing and annotation.</title>
        <authorList>
            <consortium name="The Broad Institute Genomics Platform"/>
            <consortium name="The Broad Institute Genome Sequencing Center for Infectious Disease"/>
            <person name="Wu L."/>
            <person name="Ma J."/>
        </authorList>
    </citation>
    <scope>NUCLEOTIDE SEQUENCE [LARGE SCALE GENOMIC DNA]</scope>
    <source>
        <strain evidence="5">CGMCC 4.7427</strain>
    </source>
</reference>
<dbReference type="Proteomes" id="UP001595878">
    <property type="component" value="Unassembled WGS sequence"/>
</dbReference>
<keyword evidence="5" id="KW-1185">Reference proteome</keyword>
<keyword evidence="1 4" id="KW-0489">Methyltransferase</keyword>
<dbReference type="InterPro" id="IPR001537">
    <property type="entry name" value="SpoU_MeTrfase"/>
</dbReference>
<dbReference type="CDD" id="cd18082">
    <property type="entry name" value="SpoU-like_family"/>
    <property type="match status" value="1"/>
</dbReference>
<name>A0ABV9LCR0_9FLAO</name>